<evidence type="ECO:0000313" key="1">
    <source>
        <dbReference type="EMBL" id="KAG7382222.1"/>
    </source>
</evidence>
<comment type="caution">
    <text evidence="1">The sequence shown here is derived from an EMBL/GenBank/DDBJ whole genome shotgun (WGS) entry which is preliminary data.</text>
</comment>
<dbReference type="Proteomes" id="UP000694044">
    <property type="component" value="Unassembled WGS sequence"/>
</dbReference>
<reference evidence="1" key="1">
    <citation type="submission" date="2021-02" db="EMBL/GenBank/DDBJ databases">
        <authorList>
            <person name="Palmer J.M."/>
        </authorList>
    </citation>
    <scope>NUCLEOTIDE SEQUENCE</scope>
    <source>
        <strain evidence="1">SCRP734</strain>
    </source>
</reference>
<evidence type="ECO:0000313" key="2">
    <source>
        <dbReference type="Proteomes" id="UP000694044"/>
    </source>
</evidence>
<protein>
    <submittedName>
        <fullName evidence="1">Uncharacterized protein</fullName>
    </submittedName>
</protein>
<accession>A0A8T1VLR6</accession>
<proteinExistence type="predicted"/>
<dbReference type="EMBL" id="JAGDFM010000215">
    <property type="protein sequence ID" value="KAG7382222.1"/>
    <property type="molecule type" value="Genomic_DNA"/>
</dbReference>
<organism evidence="1 2">
    <name type="scientific">Phytophthora pseudosyringae</name>
    <dbReference type="NCBI Taxonomy" id="221518"/>
    <lineage>
        <taxon>Eukaryota</taxon>
        <taxon>Sar</taxon>
        <taxon>Stramenopiles</taxon>
        <taxon>Oomycota</taxon>
        <taxon>Peronosporomycetes</taxon>
        <taxon>Peronosporales</taxon>
        <taxon>Peronosporaceae</taxon>
        <taxon>Phytophthora</taxon>
    </lineage>
</organism>
<dbReference type="AlphaFoldDB" id="A0A8T1VLR6"/>
<sequence length="170" mass="17823">MGMSDWGALLGLAVRTRNTVLTARLYAALSGSTGSLGPAADVLDGEVVPSDASRTIEAEAFSSCASWSLGWGKPVLVFLSRALGRVETGGLGTALRGGLSLGGIGTRVVVKSTEGFWVVAGAVNSGGGVTKVQQKWCNFGRDFDYVQQRLARTNHVQNDETLLTTSFIRS</sequence>
<gene>
    <name evidence="1" type="ORF">PHYPSEUDO_005107</name>
</gene>
<name>A0A8T1VLR6_9STRA</name>
<keyword evidence="2" id="KW-1185">Reference proteome</keyword>